<name>A0A8J2WI73_9CRUS</name>
<gene>
    <name evidence="6" type="ORF">DGAL_LOCUS11497</name>
</gene>
<dbReference type="SUPFAM" id="SSF53474">
    <property type="entry name" value="alpha/beta-Hydrolases"/>
    <property type="match status" value="4"/>
</dbReference>
<evidence type="ECO:0000256" key="4">
    <source>
        <dbReference type="ARBA" id="ARBA00023180"/>
    </source>
</evidence>
<dbReference type="Proteomes" id="UP000789390">
    <property type="component" value="Unassembled WGS sequence"/>
</dbReference>
<keyword evidence="2" id="KW-0719">Serine esterase</keyword>
<dbReference type="InterPro" id="IPR029058">
    <property type="entry name" value="AB_hydrolase_fold"/>
</dbReference>
<keyword evidence="3" id="KW-0378">Hydrolase</keyword>
<evidence type="ECO:0000313" key="6">
    <source>
        <dbReference type="EMBL" id="CAH0108131.1"/>
    </source>
</evidence>
<sequence>MKKNQPIQGKMKAFFVPIVILLFAHYVAEVSLQVILEVPGYGVLNGTMETSTYTDRPFYAFRSVYYAEKPTPENRFLPPIPKVPYPMDETQDATSNNVGCPQSSTSNEDCLSVNIYTPQLPSESTSPLAVMVWIHGGGFSFGHAIEYVPNRFLEHDIVLVVIQYRLGPLGFLSFDTDDVPGNAGMFDQIEALRWVNKHVEYFGGDPSQITIAGESAGSASITLLLLAPQAKGLFQRAIAQSGSVLAEWAIDRDGRGREASLKIAEIAGCPLEPYQDLLTCVQNIDAKNLTQAYFQYSSEEMSNGGLGFSGSNPVIQVAGAQRIIESDPRELYTSGNFATVPTMFGANKQEGSVVLGLFYTAYLVPNNLTEDEEFLANDCVPTLLKALHIDDPTGELAAQLTEKYLGTAEMGNFTSMTPGLTDMCSVLFLKGSTYETSQLASQHNPNAFFYSFEYEGRNSIYNYVFSGNLPPIPHGVAHADDLIYLFIYPFPSIPPGLNASETELSMKMLQVWTNFVKFGDPTPDGVTLLDGIPKFLPYNAVDEFYTAIDDVWRTESDYTLTYTVTVDELNPPPPIPKFPYPMDEIQDATSNNVGCPQPGAANEDCLSVNVFTPQLPSESTSPLPVMVWIHGGAFSLGHALEYLPNRYMEHDIVLVAIQYRLGPLGFLSFDTDDVPGNAGLFDQIEALRWVNKHVEYFGGDPSQITIAGESAGSASVSLLLLAPQAKGLFQRAIGESGSVLAEWALDRDGRGKEASLKIAEIAGCPLEPYQDLLTCVQNVDAKVLTQAYLTYASDDRLNGGLGFSGSNPVIQVAGAQRIIESDPRELYASGNFATVPTMFGANKQEGTLVLGILYNEYLVPNNLTEDEEFLSNDCVPVLLNALHIDDPTGELAAQLTEKYLGTAEMGNFVSMTPGLTDMCSVLFLKGPTYETSQLVSQHNPNAFFYSFEYEGRNSIFNYLFAANPPPIPHGVSHADELIYLFIYPFQSIPPGLNASETDHSMKMLQVWTNFVKFGNPTPDGQTLLDGIPKFLPYNSVDEFYTAIDDVWRTESDYTLTYTVTVDELNPPPPIPKVPYPMDEIQDVTSNNVGCPQPGAANEDCLSVNVFTPQLPSESTSPLPVMVWIHGGAFSLGHALEYLPNRYMEHDIVLVAIQYRLGPLGFLSFDTDDVPGNAGMFDQIEALRWVNKHVEYFGGDPNEITIAGQSAGSASISLLLLAPQAKGLFKRAIAQSGSVLAEWALDRDGRGKAASLKIAEIAGCPLEPYQDLLTCVQNVDAKVLTQAYLTYASDDRLNGGLGFSGSNPVIQVAGAQRIIESDPRELYASGNFATVPTMLGANKQEGTLVLGILYNEYLVPNNLTEDEEFLANDLVPVLLNALHIDDPNGELAAQLTEKYLGTAEMGNFTSMIPGLTDMCSVLFLKGPTYETSQLASQHNPNAFFYSFEYEGRNSIYNYLFINSDSPPPIPHGVSHADELIYLFIYPFPSIPPGLNASETEHSMKMLQVWTNFIKFGNPTPDGVPLLDGIPKFFPYNTVDEYYTAIDDIWRTESDYTLTYTVTVDELNNSAVQTRQLNSIMRDDIGRFQRSLPSKNNYLPPLPKAPYPMDEIQDCSSNNVGCSQPGIGNEDCLSVNVFTPQLPSESTTPLPVMVWIHGGAFSLGQALEYLPNRYMEHDIVLVAIQYRLGPLGFLSFDTDDVPGNAGIFDQIEALRWVNKYVEYFGGDPNEITIAGESAGSASVSLLLLAPQARGLFKRAIGESGSVLAEWALDRDGRGKVASLKIAEIAGCPLEPYQDLLTCVQNIDSKELTQAYSEYASNDRFNGGLGFGGSNPIIQVAGAQRIIESDPRELYSSGNFATVPTMLGANKQEGTLVLGIMYNGFLVPNNLTEDEEFLTNELVPTLLSALHIDDPTGELAAQLTEKYLSTAEMGNFTSMTPGLIDMCSVLFLKGPTYEMSKLVSQHNSNAFFYSFEYEGRNSIFNYLFALNTPPFPPGALVTLMSSSTFSFFHFRQSLRVSTEVRLSSPSRCFKFGQIFDPTPDGVTLLDGIPKFLPYNAVDEFYMAIDDVWRTESDYTLTYTVTVDELNPPVRGRDKTSQKRSGRFQRPLSTKNNYRYLGYY</sequence>
<dbReference type="PANTHER" id="PTHR43142:SF1">
    <property type="entry name" value="CARBOXYLIC ESTER HYDROLASE"/>
    <property type="match status" value="1"/>
</dbReference>
<comment type="caution">
    <text evidence="6">The sequence shown here is derived from an EMBL/GenBank/DDBJ whole genome shotgun (WGS) entry which is preliminary data.</text>
</comment>
<dbReference type="InterPro" id="IPR019826">
    <property type="entry name" value="Carboxylesterase_B_AS"/>
</dbReference>
<evidence type="ECO:0000313" key="7">
    <source>
        <dbReference type="Proteomes" id="UP000789390"/>
    </source>
</evidence>
<dbReference type="GO" id="GO:0052689">
    <property type="term" value="F:carboxylic ester hydrolase activity"/>
    <property type="evidence" value="ECO:0007669"/>
    <property type="project" value="UniProtKB-KW"/>
</dbReference>
<evidence type="ECO:0000256" key="2">
    <source>
        <dbReference type="ARBA" id="ARBA00022487"/>
    </source>
</evidence>
<feature type="domain" description="Carboxylesterase type B" evidence="5">
    <location>
        <begin position="1607"/>
        <end position="1976"/>
    </location>
</feature>
<dbReference type="InterPro" id="IPR002018">
    <property type="entry name" value="CarbesteraseB"/>
</dbReference>
<dbReference type="PANTHER" id="PTHR43142">
    <property type="entry name" value="CARBOXYLIC ESTER HYDROLASE"/>
    <property type="match status" value="1"/>
</dbReference>
<feature type="domain" description="Carboxylesterase type B" evidence="5">
    <location>
        <begin position="1080"/>
        <end position="1542"/>
    </location>
</feature>
<proteinExistence type="inferred from homology"/>
<dbReference type="OrthoDB" id="3200163at2759"/>
<protein>
    <recommendedName>
        <fullName evidence="5">Carboxylesterase type B domain-containing protein</fullName>
    </recommendedName>
</protein>
<comment type="similarity">
    <text evidence="1">Belongs to the type-B carboxylesterase/lipase family.</text>
</comment>
<feature type="domain" description="Carboxylesterase type B" evidence="5">
    <location>
        <begin position="579"/>
        <end position="1045"/>
    </location>
</feature>
<evidence type="ECO:0000256" key="1">
    <source>
        <dbReference type="ARBA" id="ARBA00005964"/>
    </source>
</evidence>
<evidence type="ECO:0000259" key="5">
    <source>
        <dbReference type="Pfam" id="PF00135"/>
    </source>
</evidence>
<organism evidence="6 7">
    <name type="scientific">Daphnia galeata</name>
    <dbReference type="NCBI Taxonomy" id="27404"/>
    <lineage>
        <taxon>Eukaryota</taxon>
        <taxon>Metazoa</taxon>
        <taxon>Ecdysozoa</taxon>
        <taxon>Arthropoda</taxon>
        <taxon>Crustacea</taxon>
        <taxon>Branchiopoda</taxon>
        <taxon>Diplostraca</taxon>
        <taxon>Cladocera</taxon>
        <taxon>Anomopoda</taxon>
        <taxon>Daphniidae</taxon>
        <taxon>Daphnia</taxon>
    </lineage>
</organism>
<dbReference type="PROSITE" id="PS00122">
    <property type="entry name" value="CARBOXYLESTERASE_B_1"/>
    <property type="match status" value="4"/>
</dbReference>
<reference evidence="6" key="1">
    <citation type="submission" date="2021-11" db="EMBL/GenBank/DDBJ databases">
        <authorList>
            <person name="Schell T."/>
        </authorList>
    </citation>
    <scope>NUCLEOTIDE SEQUENCE</scope>
    <source>
        <strain evidence="6">M5</strain>
    </source>
</reference>
<evidence type="ECO:0000256" key="3">
    <source>
        <dbReference type="ARBA" id="ARBA00022801"/>
    </source>
</evidence>
<dbReference type="Gene3D" id="3.40.50.1820">
    <property type="entry name" value="alpha/beta hydrolase"/>
    <property type="match status" value="4"/>
</dbReference>
<accession>A0A8J2WI73</accession>
<feature type="domain" description="Carboxylesterase type B" evidence="5">
    <location>
        <begin position="41"/>
        <end position="550"/>
    </location>
</feature>
<keyword evidence="4" id="KW-0325">Glycoprotein</keyword>
<dbReference type="EMBL" id="CAKKLH010000281">
    <property type="protein sequence ID" value="CAH0108131.1"/>
    <property type="molecule type" value="Genomic_DNA"/>
</dbReference>
<dbReference type="Pfam" id="PF00135">
    <property type="entry name" value="COesterase"/>
    <property type="match status" value="4"/>
</dbReference>
<keyword evidence="7" id="KW-1185">Reference proteome</keyword>